<comment type="caution">
    <text evidence="2">The sequence shown here is derived from an EMBL/GenBank/DDBJ whole genome shotgun (WGS) entry which is preliminary data.</text>
</comment>
<keyword evidence="3" id="KW-1185">Reference proteome</keyword>
<gene>
    <name evidence="2" type="ORF">V6N11_005261</name>
</gene>
<evidence type="ECO:0000313" key="3">
    <source>
        <dbReference type="Proteomes" id="UP001396334"/>
    </source>
</evidence>
<feature type="region of interest" description="Disordered" evidence="1">
    <location>
        <begin position="1"/>
        <end position="110"/>
    </location>
</feature>
<feature type="compositionally biased region" description="Basic and acidic residues" evidence="1">
    <location>
        <begin position="64"/>
        <end position="88"/>
    </location>
</feature>
<sequence length="130" mass="14570">MTEPETSNSQSSIKENKFPDQTPPRATTASTKATFDGEIHPNQPFGAFPKGQLGSGRHIPIEQPRAKNKENNKQIEREKGQPDMEEEKKKRRGRTASNKAEATTKSPSLCLQNERENFGFGLGFRELVEN</sequence>
<feature type="compositionally biased region" description="Polar residues" evidence="1">
    <location>
        <begin position="95"/>
        <end position="110"/>
    </location>
</feature>
<evidence type="ECO:0000313" key="2">
    <source>
        <dbReference type="EMBL" id="KAK9014089.1"/>
    </source>
</evidence>
<feature type="compositionally biased region" description="Polar residues" evidence="1">
    <location>
        <begin position="1"/>
        <end position="13"/>
    </location>
</feature>
<name>A0ABR2RMS9_9ROSI</name>
<feature type="compositionally biased region" description="Polar residues" evidence="1">
    <location>
        <begin position="24"/>
        <end position="33"/>
    </location>
</feature>
<dbReference type="EMBL" id="JBBPBN010000021">
    <property type="protein sequence ID" value="KAK9014089.1"/>
    <property type="molecule type" value="Genomic_DNA"/>
</dbReference>
<organism evidence="2 3">
    <name type="scientific">Hibiscus sabdariffa</name>
    <name type="common">roselle</name>
    <dbReference type="NCBI Taxonomy" id="183260"/>
    <lineage>
        <taxon>Eukaryota</taxon>
        <taxon>Viridiplantae</taxon>
        <taxon>Streptophyta</taxon>
        <taxon>Embryophyta</taxon>
        <taxon>Tracheophyta</taxon>
        <taxon>Spermatophyta</taxon>
        <taxon>Magnoliopsida</taxon>
        <taxon>eudicotyledons</taxon>
        <taxon>Gunneridae</taxon>
        <taxon>Pentapetalae</taxon>
        <taxon>rosids</taxon>
        <taxon>malvids</taxon>
        <taxon>Malvales</taxon>
        <taxon>Malvaceae</taxon>
        <taxon>Malvoideae</taxon>
        <taxon>Hibiscus</taxon>
    </lineage>
</organism>
<proteinExistence type="predicted"/>
<dbReference type="Proteomes" id="UP001396334">
    <property type="component" value="Unassembled WGS sequence"/>
</dbReference>
<reference evidence="2 3" key="1">
    <citation type="journal article" date="2024" name="G3 (Bethesda)">
        <title>Genome assembly of Hibiscus sabdariffa L. provides insights into metabolisms of medicinal natural products.</title>
        <authorList>
            <person name="Kim T."/>
        </authorList>
    </citation>
    <scope>NUCLEOTIDE SEQUENCE [LARGE SCALE GENOMIC DNA]</scope>
    <source>
        <strain evidence="2">TK-2024</strain>
        <tissue evidence="2">Old leaves</tissue>
    </source>
</reference>
<accession>A0ABR2RMS9</accession>
<protein>
    <submittedName>
        <fullName evidence="2">Uncharacterized protein</fullName>
    </submittedName>
</protein>
<evidence type="ECO:0000256" key="1">
    <source>
        <dbReference type="SAM" id="MobiDB-lite"/>
    </source>
</evidence>